<evidence type="ECO:0008006" key="4">
    <source>
        <dbReference type="Google" id="ProtNLM"/>
    </source>
</evidence>
<proteinExistence type="predicted"/>
<dbReference type="RefSeq" id="WP_231058606.1">
    <property type="nucleotide sequence ID" value="NZ_JAJNOC010000004.1"/>
</dbReference>
<reference evidence="2" key="1">
    <citation type="submission" date="2021-11" db="EMBL/GenBank/DDBJ databases">
        <title>The complete genome of Massilia sp sp. G4R7.</title>
        <authorList>
            <person name="Liu L."/>
            <person name="Yue J."/>
            <person name="Yuan J."/>
            <person name="Yang F."/>
            <person name="Li L."/>
        </authorList>
    </citation>
    <scope>NUCLEOTIDE SEQUENCE</scope>
    <source>
        <strain evidence="2">G4R7</strain>
    </source>
</reference>
<keyword evidence="1" id="KW-1133">Transmembrane helix</keyword>
<dbReference type="Proteomes" id="UP001179361">
    <property type="component" value="Unassembled WGS sequence"/>
</dbReference>
<keyword evidence="1" id="KW-0812">Transmembrane</keyword>
<feature type="transmembrane region" description="Helical" evidence="1">
    <location>
        <begin position="28"/>
        <end position="49"/>
    </location>
</feature>
<gene>
    <name evidence="2" type="ORF">LQ564_13400</name>
</gene>
<keyword evidence="3" id="KW-1185">Reference proteome</keyword>
<protein>
    <recommendedName>
        <fullName evidence="4">PH domain-containing protein</fullName>
    </recommendedName>
</protein>
<sequence>MRARGKGRANLKPPGTCFSAHRPTARQLILTTVLVCLALVLISILFPAGPTAPWLRDPKPTLGWTLMLSGIGTLFAFVMLCFMSYQRVHIDGSTIRVKSTATMFRWQSFDASQVRTIRYTGTGFQNMSICLYPRSRGQRRRARRALHQHVVVERIRRDRQCGLFGRGGRRRARAAGDCGGKPSCRLCRAPVHASHADLTGSSWGAGWAEAREARWRRQADGGVRYGWEIENGGGPDGRAAVRVLSGQQEIKPPNPA</sequence>
<feature type="transmembrane region" description="Helical" evidence="1">
    <location>
        <begin position="61"/>
        <end position="83"/>
    </location>
</feature>
<evidence type="ECO:0000313" key="3">
    <source>
        <dbReference type="Proteomes" id="UP001179361"/>
    </source>
</evidence>
<name>A0ABS8Q6C8_9BURK</name>
<evidence type="ECO:0000313" key="2">
    <source>
        <dbReference type="EMBL" id="MCD2517304.1"/>
    </source>
</evidence>
<accession>A0ABS8Q6C8</accession>
<comment type="caution">
    <text evidence="2">The sequence shown here is derived from an EMBL/GenBank/DDBJ whole genome shotgun (WGS) entry which is preliminary data.</text>
</comment>
<keyword evidence="1" id="KW-0472">Membrane</keyword>
<dbReference type="EMBL" id="JAJNOC010000004">
    <property type="protein sequence ID" value="MCD2517304.1"/>
    <property type="molecule type" value="Genomic_DNA"/>
</dbReference>
<evidence type="ECO:0000256" key="1">
    <source>
        <dbReference type="SAM" id="Phobius"/>
    </source>
</evidence>
<organism evidence="2 3">
    <name type="scientific">Massilia phyllostachyos</name>
    <dbReference type="NCBI Taxonomy" id="2898585"/>
    <lineage>
        <taxon>Bacteria</taxon>
        <taxon>Pseudomonadati</taxon>
        <taxon>Pseudomonadota</taxon>
        <taxon>Betaproteobacteria</taxon>
        <taxon>Burkholderiales</taxon>
        <taxon>Oxalobacteraceae</taxon>
        <taxon>Telluria group</taxon>
        <taxon>Massilia</taxon>
    </lineage>
</organism>